<dbReference type="PANTHER" id="PTHR15917:SF0">
    <property type="entry name" value="PROTEIN LARGEN"/>
    <property type="match status" value="1"/>
</dbReference>
<name>A0AAD8Z1X8_9TELE</name>
<evidence type="ECO:0000256" key="1">
    <source>
        <dbReference type="ARBA" id="ARBA00023054"/>
    </source>
</evidence>
<accession>A0AAD8Z1X8</accession>
<reference evidence="2" key="1">
    <citation type="submission" date="2023-03" db="EMBL/GenBank/DDBJ databases">
        <title>Electrophorus voltai genome.</title>
        <authorList>
            <person name="Bian C."/>
        </authorList>
    </citation>
    <scope>NUCLEOTIDE SEQUENCE</scope>
    <source>
        <strain evidence="2">CB-2022</strain>
        <tissue evidence="2">Muscle</tissue>
    </source>
</reference>
<protein>
    <submittedName>
        <fullName evidence="2">Uncharacterized protein</fullName>
    </submittedName>
</protein>
<dbReference type="EMBL" id="JAROKS010000021">
    <property type="protein sequence ID" value="KAK1790844.1"/>
    <property type="molecule type" value="Genomic_DNA"/>
</dbReference>
<evidence type="ECO:0000313" key="3">
    <source>
        <dbReference type="Proteomes" id="UP001239994"/>
    </source>
</evidence>
<dbReference type="PANTHER" id="PTHR15917">
    <property type="match status" value="1"/>
</dbReference>
<organism evidence="2 3">
    <name type="scientific">Electrophorus voltai</name>
    <dbReference type="NCBI Taxonomy" id="2609070"/>
    <lineage>
        <taxon>Eukaryota</taxon>
        <taxon>Metazoa</taxon>
        <taxon>Chordata</taxon>
        <taxon>Craniata</taxon>
        <taxon>Vertebrata</taxon>
        <taxon>Euteleostomi</taxon>
        <taxon>Actinopterygii</taxon>
        <taxon>Neopterygii</taxon>
        <taxon>Teleostei</taxon>
        <taxon>Ostariophysi</taxon>
        <taxon>Gymnotiformes</taxon>
        <taxon>Gymnotoidei</taxon>
        <taxon>Gymnotidae</taxon>
        <taxon>Electrophorus</taxon>
    </lineage>
</organism>
<dbReference type="InterPro" id="IPR027997">
    <property type="entry name" value="Largen/INSYN1"/>
</dbReference>
<dbReference type="GO" id="GO:0045793">
    <property type="term" value="P:positive regulation of cell size"/>
    <property type="evidence" value="ECO:0007669"/>
    <property type="project" value="TreeGrafter"/>
</dbReference>
<keyword evidence="3" id="KW-1185">Reference proteome</keyword>
<proteinExistence type="predicted"/>
<keyword evidence="1" id="KW-0175">Coiled coil</keyword>
<evidence type="ECO:0000313" key="2">
    <source>
        <dbReference type="EMBL" id="KAK1790844.1"/>
    </source>
</evidence>
<comment type="caution">
    <text evidence="2">The sequence shown here is derived from an EMBL/GenBank/DDBJ whole genome shotgun (WGS) entry which is preliminary data.</text>
</comment>
<gene>
    <name evidence="2" type="ORF">P4O66_014694</name>
</gene>
<sequence length="515" mass="57023">MAGRGHPAFHPARDYCHLCLLQEPALHRPGHMDAPCPALEPGLGPLPWRGRLPFHFPLELGMAEDQMDNRDRHVPQRRQVYLGPSHCPASEGCSPPWYSWREVSASTWDWPHCVGLAMAPRLSSCTCAWERRRECECTKPWYPTGKPHLFNGGPAPQLLPAKVRGQGYYREARYVAMEHYWDCYSGAHLQGSKWDNLGACGYNGRCERRHVTFESQNDGSECDSAETSRPASPTTTHCNGSWAFFPTEVPQSQFRSCRMPGSRLPVSVVQREDPELGRAVRAEGPGALESRRNQRNQGSVREQIKQVVTELEDVLGGLKQVQLEMREVVQQIDLLTSNIDLKEDPGHHGDCFGVVEIIQDSKGDAESLQQGGVRTTLLQSEGGLAAGTSGRRDLVVACPPAHGPVAKESTDSKRAVATCAQCTNSVANGDCLPARPPKAKVKELWHQRRKTDHVAPSKPPKPPFPLAGLIKTQRPLPCPQNGQVKMALQESNQPPDIMKIPHYPGKQKQFPSTVV</sequence>
<dbReference type="GO" id="GO:0045727">
    <property type="term" value="P:positive regulation of translation"/>
    <property type="evidence" value="ECO:0007669"/>
    <property type="project" value="TreeGrafter"/>
</dbReference>
<dbReference type="AlphaFoldDB" id="A0AAD8Z1X8"/>
<dbReference type="Proteomes" id="UP001239994">
    <property type="component" value="Unassembled WGS sequence"/>
</dbReference>